<dbReference type="EMBL" id="RCTJ01000030">
    <property type="protein sequence ID" value="RLQ13798.1"/>
    <property type="molecule type" value="Genomic_DNA"/>
</dbReference>
<dbReference type="NCBIfam" id="TIGR02830">
    <property type="entry name" value="spore_III_AG"/>
    <property type="match status" value="1"/>
</dbReference>
<sequence>MLSFFKRFLSSPPKDGNGEGARKHMPFSYVVVLLLAGVALMAASHFAGSADDAEAKPSANQPESPSEPAFLSSKETKDKVIAAYEERYEKELKAALEAIEGVEDVTVVVNLDSTELKLFEKKRSTQQQTTEESDKEGGKRTIENQSTNEEVIIIRNGDEETPLVVATKKPDIRGVLVVAKGADNLQIKKWIVEAVTRVLNVPSYRVAVLPKK</sequence>
<dbReference type="OrthoDB" id="2381602at2"/>
<comment type="caution">
    <text evidence="3">The sequence shown here is derived from an EMBL/GenBank/DDBJ whole genome shotgun (WGS) entry which is preliminary data.</text>
</comment>
<dbReference type="AlphaFoldDB" id="A0A087LFX2"/>
<dbReference type="GeneID" id="89611399"/>
<keyword evidence="7" id="KW-1185">Reference proteome</keyword>
<feature type="region of interest" description="Disordered" evidence="1">
    <location>
        <begin position="52"/>
        <end position="74"/>
    </location>
</feature>
<evidence type="ECO:0000313" key="2">
    <source>
        <dbReference type="EMBL" id="KAF6509950.1"/>
    </source>
</evidence>
<dbReference type="EMBL" id="LQYY01000017">
    <property type="protein sequence ID" value="KYD35052.1"/>
    <property type="molecule type" value="Genomic_DNA"/>
</dbReference>
<reference evidence="2 7" key="2">
    <citation type="submission" date="2016-03" db="EMBL/GenBank/DDBJ databases">
        <title>Spore heat resistance.</title>
        <authorList>
            <person name="Boekhorst J."/>
            <person name="Berendsen E.M."/>
            <person name="Wells-Bennik M.H."/>
            <person name="Kuipers O.P."/>
        </authorList>
    </citation>
    <scope>NUCLEOTIDE SEQUENCE [LARGE SCALE GENOMIC DNA]</scope>
    <source>
        <strain evidence="2 7">GS8</strain>
    </source>
</reference>
<dbReference type="Proteomes" id="UP000773850">
    <property type="component" value="Unassembled WGS sequence"/>
</dbReference>
<evidence type="ECO:0000313" key="5">
    <source>
        <dbReference type="Proteomes" id="UP000075517"/>
    </source>
</evidence>
<gene>
    <name evidence="4" type="primary">spoIIIAG</name>
    <name evidence="3" type="ORF">B4114_1978</name>
    <name evidence="4" type="ORF">D9548_09575</name>
    <name evidence="2" type="ORF">GS8_2107</name>
</gene>
<reference evidence="3 5" key="1">
    <citation type="submission" date="2016-01" db="EMBL/GenBank/DDBJ databases">
        <title>Draft Genome Sequences of Seven Thermophilic Sporeformers Isolated from Foods.</title>
        <authorList>
            <person name="Berendsen E.M."/>
            <person name="Wells-Bennik M.H."/>
            <person name="Krawcyk A.O."/>
            <person name="De Jong A."/>
            <person name="Holsappel S."/>
            <person name="Eijlander R.T."/>
            <person name="Kuipers O.P."/>
        </authorList>
    </citation>
    <scope>NUCLEOTIDE SEQUENCE [LARGE SCALE GENOMIC DNA]</scope>
    <source>
        <strain evidence="3 5">B4114</strain>
    </source>
</reference>
<evidence type="ECO:0000313" key="4">
    <source>
        <dbReference type="EMBL" id="RLQ13798.1"/>
    </source>
</evidence>
<dbReference type="EMBL" id="LUCS01000028">
    <property type="protein sequence ID" value="KAF6509950.1"/>
    <property type="molecule type" value="Genomic_DNA"/>
</dbReference>
<dbReference type="Proteomes" id="UP000266922">
    <property type="component" value="Unassembled WGS sequence"/>
</dbReference>
<evidence type="ECO:0000313" key="3">
    <source>
        <dbReference type="EMBL" id="KYD35052.1"/>
    </source>
</evidence>
<feature type="region of interest" description="Disordered" evidence="1">
    <location>
        <begin position="122"/>
        <end position="144"/>
    </location>
</feature>
<dbReference type="PATRIC" id="fig|1422.12.peg.1178"/>
<name>A0A087LFX2_GEOSE</name>
<evidence type="ECO:0000313" key="6">
    <source>
        <dbReference type="Proteomes" id="UP000266922"/>
    </source>
</evidence>
<accession>A0A087LFX2</accession>
<accession>A0A164C4B9</accession>
<evidence type="ECO:0000256" key="1">
    <source>
        <dbReference type="SAM" id="MobiDB-lite"/>
    </source>
</evidence>
<reference evidence="4 6" key="3">
    <citation type="submission" date="2018-10" db="EMBL/GenBank/DDBJ databases">
        <title>Geobacillus stearothermophilus in processing lines of powdered infant formula.</title>
        <authorList>
            <person name="Rhee M.S."/>
            <person name="Choi I.-G."/>
            <person name="Cho T.J."/>
            <person name="Park B."/>
        </authorList>
    </citation>
    <scope>NUCLEOTIDE SEQUENCE [LARGE SCALE GENOMIC DNA]</scope>
    <source>
        <strain evidence="4 6">FHS-PPGT130</strain>
    </source>
</reference>
<proteinExistence type="predicted"/>
<dbReference type="InterPro" id="IPR014195">
    <property type="entry name" value="Spore_III_AG"/>
</dbReference>
<evidence type="ECO:0000313" key="7">
    <source>
        <dbReference type="Proteomes" id="UP000773850"/>
    </source>
</evidence>
<organism evidence="3 5">
    <name type="scientific">Geobacillus stearothermophilus</name>
    <name type="common">Bacillus stearothermophilus</name>
    <dbReference type="NCBI Taxonomy" id="1422"/>
    <lineage>
        <taxon>Bacteria</taxon>
        <taxon>Bacillati</taxon>
        <taxon>Bacillota</taxon>
        <taxon>Bacilli</taxon>
        <taxon>Bacillales</taxon>
        <taxon>Anoxybacillaceae</taxon>
        <taxon>Geobacillus</taxon>
    </lineage>
</organism>
<protein>
    <submittedName>
        <fullName evidence="2">Stage III sporulation protein AG</fullName>
    </submittedName>
</protein>
<dbReference type="Proteomes" id="UP000075517">
    <property type="component" value="Unassembled WGS sequence"/>
</dbReference>
<dbReference type="RefSeq" id="WP_033009400.1">
    <property type="nucleotide sequence ID" value="NZ_JAKLOQ020000095.1"/>
</dbReference>